<keyword evidence="1" id="KW-0472">Membrane</keyword>
<dbReference type="PANTHER" id="PTHR16255">
    <property type="entry name" value="REQUIRED FOR MEIOTIC NUCLEAR DIVISION PROTEIN 1 HOMOLOG"/>
    <property type="match status" value="1"/>
</dbReference>
<dbReference type="InterPro" id="IPR051624">
    <property type="entry name" value="RMD1/Sad1-interacting"/>
</dbReference>
<proteinExistence type="predicted"/>
<evidence type="ECO:0000256" key="1">
    <source>
        <dbReference type="SAM" id="Phobius"/>
    </source>
</evidence>
<dbReference type="Pfam" id="PF02582">
    <property type="entry name" value="DUF155"/>
    <property type="match status" value="1"/>
</dbReference>
<feature type="domain" description="DUF155" evidence="2">
    <location>
        <begin position="54"/>
        <end position="223"/>
    </location>
</feature>
<evidence type="ECO:0000259" key="2">
    <source>
        <dbReference type="Pfam" id="PF02582"/>
    </source>
</evidence>
<organism evidence="3 4">
    <name type="scientific">Microvirga splendida</name>
    <dbReference type="NCBI Taxonomy" id="2795727"/>
    <lineage>
        <taxon>Bacteria</taxon>
        <taxon>Pseudomonadati</taxon>
        <taxon>Pseudomonadota</taxon>
        <taxon>Alphaproteobacteria</taxon>
        <taxon>Hyphomicrobiales</taxon>
        <taxon>Methylobacteriaceae</taxon>
        <taxon>Microvirga</taxon>
    </lineage>
</organism>
<dbReference type="InterPro" id="IPR003734">
    <property type="entry name" value="DUF155"/>
</dbReference>
<reference evidence="4" key="1">
    <citation type="submission" date="2020-12" db="EMBL/GenBank/DDBJ databases">
        <title>Hymenobacter sp.</title>
        <authorList>
            <person name="Kim M.K."/>
        </authorList>
    </citation>
    <scope>NUCLEOTIDE SEQUENCE [LARGE SCALE GENOMIC DNA]</scope>
    <source>
        <strain evidence="4">BT325</strain>
    </source>
</reference>
<dbReference type="EMBL" id="JAELXT010000023">
    <property type="protein sequence ID" value="MBJ6127335.1"/>
    <property type="molecule type" value="Genomic_DNA"/>
</dbReference>
<dbReference type="RefSeq" id="WP_199050560.1">
    <property type="nucleotide sequence ID" value="NZ_JAELXT010000023.1"/>
</dbReference>
<keyword evidence="4" id="KW-1185">Reference proteome</keyword>
<gene>
    <name evidence="3" type="ORF">JAO75_18180</name>
</gene>
<accession>A0ABS0Y5N3</accession>
<dbReference type="Proteomes" id="UP000620670">
    <property type="component" value="Unassembled WGS sequence"/>
</dbReference>
<name>A0ABS0Y5N3_9HYPH</name>
<dbReference type="PANTHER" id="PTHR16255:SF1">
    <property type="entry name" value="REQUIRED FOR MEIOTIC NUCLEAR DIVISION PROTEIN 1 HOMOLOG"/>
    <property type="match status" value="1"/>
</dbReference>
<evidence type="ECO:0000313" key="4">
    <source>
        <dbReference type="Proteomes" id="UP000620670"/>
    </source>
</evidence>
<comment type="caution">
    <text evidence="3">The sequence shown here is derived from an EMBL/GenBank/DDBJ whole genome shotgun (WGS) entry which is preliminary data.</text>
</comment>
<evidence type="ECO:0000313" key="3">
    <source>
        <dbReference type="EMBL" id="MBJ6127335.1"/>
    </source>
</evidence>
<protein>
    <submittedName>
        <fullName evidence="3">RMD1 family protein</fullName>
    </submittedName>
</protein>
<keyword evidence="1" id="KW-1133">Transmembrane helix</keyword>
<sequence length="276" mass="30960">MTDTVSSPGAPMQNLRLTARALLLGDRLEIAGLERSDVLSTTPLAFRTGQEGFVALFRYGVAVLVGLTPLEEDEVIRSLRQRILGEFARHEEETAIIEISPDRDDQIPPGGPIYIKQLSTERLVVIADALSKSAALARDEREAAAVFDIVEPAARHLAEKGRRPPGRREILKHVGHALLVRQRVSGRVAVEEKPDVLWDRPDLERLYARLEDEYELKERATSLHRKLEVIGDTAQALTDLIDTERSLRLELIIVLLIVFEIFITFYQMITGYLGGH</sequence>
<feature type="transmembrane region" description="Helical" evidence="1">
    <location>
        <begin position="251"/>
        <end position="269"/>
    </location>
</feature>
<keyword evidence="1" id="KW-0812">Transmembrane</keyword>